<dbReference type="PANTHER" id="PTHR24198">
    <property type="entry name" value="ANKYRIN REPEAT AND PROTEIN KINASE DOMAIN-CONTAINING PROTEIN"/>
    <property type="match status" value="1"/>
</dbReference>
<dbReference type="EMBL" id="JAQMWT010000402">
    <property type="protein sequence ID" value="KAJ8601811.1"/>
    <property type="molecule type" value="Genomic_DNA"/>
</dbReference>
<dbReference type="Gene3D" id="1.25.40.20">
    <property type="entry name" value="Ankyrin repeat-containing domain"/>
    <property type="match status" value="2"/>
</dbReference>
<dbReference type="InterPro" id="IPR036770">
    <property type="entry name" value="Ankyrin_rpt-contain_sf"/>
</dbReference>
<dbReference type="InterPro" id="IPR002110">
    <property type="entry name" value="Ankyrin_rpt"/>
</dbReference>
<protein>
    <submittedName>
        <fullName evidence="4">Uncharacterized protein</fullName>
    </submittedName>
</protein>
<evidence type="ECO:0000256" key="3">
    <source>
        <dbReference type="PROSITE-ProRule" id="PRU00023"/>
    </source>
</evidence>
<feature type="repeat" description="ANK" evidence="3">
    <location>
        <begin position="263"/>
        <end position="295"/>
    </location>
</feature>
<keyword evidence="5" id="KW-1185">Reference proteome</keyword>
<proteinExistence type="predicted"/>
<sequence>MFVDAAACGDLDGLKRLLAGEVDVNVRDKDGRTAFHYGCLNDDVPLLETLLADERVDVGLRSARGDTGLHMAALYAALEALKLLVADGRLSLDAQNKYGETPLHLCAGSGDKGASKAAALLLESGASLVVTDQWHRGPLDVSRENAENPLVAVFEEFLKDKEDLKAAVEEVSREFRAKNTTVEVVDKAVKSVVFTQLGTVKLKKTTTAEKSMFLKQNKIISNQASTMSSAKTLSKLIDFPGDVEEIKKYLEDPEIDAEGPDAYGLTALHKFASWNKIQLIDLLLPRITDINARDADGKTALHWAVEMASVAAVTHLVRAGIDLHAKDNKGRDVLFILNSVPTTDVITRLLNALHPN</sequence>
<evidence type="ECO:0000256" key="1">
    <source>
        <dbReference type="ARBA" id="ARBA00022737"/>
    </source>
</evidence>
<dbReference type="SMART" id="SM00248">
    <property type="entry name" value="ANK"/>
    <property type="match status" value="5"/>
</dbReference>
<dbReference type="Pfam" id="PF12796">
    <property type="entry name" value="Ank_2"/>
    <property type="match status" value="2"/>
</dbReference>
<dbReference type="Proteomes" id="UP001230188">
    <property type="component" value="Unassembled WGS sequence"/>
</dbReference>
<reference evidence="4" key="1">
    <citation type="submission" date="2023-01" db="EMBL/GenBank/DDBJ databases">
        <title>Metagenome sequencing of chrysophaentin producing Chrysophaeum taylorii.</title>
        <authorList>
            <person name="Davison J."/>
            <person name="Bewley C."/>
        </authorList>
    </citation>
    <scope>NUCLEOTIDE SEQUENCE</scope>
    <source>
        <strain evidence="4">NIES-1699</strain>
    </source>
</reference>
<dbReference type="AlphaFoldDB" id="A0AAD7UBI5"/>
<dbReference type="PROSITE" id="PS50297">
    <property type="entry name" value="ANK_REP_REGION"/>
    <property type="match status" value="2"/>
</dbReference>
<evidence type="ECO:0000313" key="5">
    <source>
        <dbReference type="Proteomes" id="UP001230188"/>
    </source>
</evidence>
<feature type="repeat" description="ANK" evidence="3">
    <location>
        <begin position="98"/>
        <end position="133"/>
    </location>
</feature>
<name>A0AAD7UBI5_9STRA</name>
<organism evidence="4 5">
    <name type="scientific">Chrysophaeum taylorii</name>
    <dbReference type="NCBI Taxonomy" id="2483200"/>
    <lineage>
        <taxon>Eukaryota</taxon>
        <taxon>Sar</taxon>
        <taxon>Stramenopiles</taxon>
        <taxon>Ochrophyta</taxon>
        <taxon>Pelagophyceae</taxon>
        <taxon>Pelagomonadales</taxon>
        <taxon>Pelagomonadaceae</taxon>
        <taxon>Chrysophaeum</taxon>
    </lineage>
</organism>
<keyword evidence="2 3" id="KW-0040">ANK repeat</keyword>
<comment type="caution">
    <text evidence="4">The sequence shown here is derived from an EMBL/GenBank/DDBJ whole genome shotgun (WGS) entry which is preliminary data.</text>
</comment>
<keyword evidence="1" id="KW-0677">Repeat</keyword>
<dbReference type="SUPFAM" id="SSF48403">
    <property type="entry name" value="Ankyrin repeat"/>
    <property type="match status" value="2"/>
</dbReference>
<feature type="repeat" description="ANK" evidence="3">
    <location>
        <begin position="296"/>
        <end position="328"/>
    </location>
</feature>
<evidence type="ECO:0000256" key="2">
    <source>
        <dbReference type="ARBA" id="ARBA00023043"/>
    </source>
</evidence>
<dbReference type="PROSITE" id="PS50088">
    <property type="entry name" value="ANK_REPEAT"/>
    <property type="match status" value="3"/>
</dbReference>
<evidence type="ECO:0000313" key="4">
    <source>
        <dbReference type="EMBL" id="KAJ8601811.1"/>
    </source>
</evidence>
<dbReference type="PANTHER" id="PTHR24198:SF165">
    <property type="entry name" value="ANKYRIN REPEAT-CONTAINING PROTEIN-RELATED"/>
    <property type="match status" value="1"/>
</dbReference>
<gene>
    <name evidence="4" type="ORF">CTAYLR_007488</name>
</gene>
<accession>A0AAD7UBI5</accession>